<gene>
    <name evidence="8" type="ORF">WJX73_007833</name>
</gene>
<dbReference type="EMBL" id="JALJOQ010000001">
    <property type="protein sequence ID" value="KAK9815111.1"/>
    <property type="molecule type" value="Genomic_DNA"/>
</dbReference>
<feature type="transmembrane region" description="Helical" evidence="7">
    <location>
        <begin position="138"/>
        <end position="160"/>
    </location>
</feature>
<dbReference type="GO" id="GO:0009706">
    <property type="term" value="C:chloroplast inner membrane"/>
    <property type="evidence" value="ECO:0007669"/>
    <property type="project" value="UniProtKB-SubCell"/>
</dbReference>
<dbReference type="InterPro" id="IPR005691">
    <property type="entry name" value="Tic20"/>
</dbReference>
<name>A0AAW1PNF2_9CHLO</name>
<evidence type="ECO:0000256" key="5">
    <source>
        <dbReference type="ARBA" id="ARBA00022989"/>
    </source>
</evidence>
<evidence type="ECO:0000313" key="8">
    <source>
        <dbReference type="EMBL" id="KAK9815111.1"/>
    </source>
</evidence>
<dbReference type="Pfam" id="PF16166">
    <property type="entry name" value="TIC20"/>
    <property type="match status" value="1"/>
</dbReference>
<keyword evidence="5 7" id="KW-1133">Transmembrane helix</keyword>
<feature type="transmembrane region" description="Helical" evidence="7">
    <location>
        <begin position="210"/>
        <end position="227"/>
    </location>
</feature>
<accession>A0AAW1PNF2</accession>
<protein>
    <recommendedName>
        <fullName evidence="7">Protein TIC 20</fullName>
    </recommendedName>
</protein>
<proteinExistence type="inferred from homology"/>
<comment type="caution">
    <text evidence="8">The sequence shown here is derived from an EMBL/GenBank/DDBJ whole genome shotgun (WGS) entry which is preliminary data.</text>
</comment>
<reference evidence="8 9" key="1">
    <citation type="journal article" date="2024" name="Nat. Commun.">
        <title>Phylogenomics reveals the evolutionary origins of lichenization in chlorophyte algae.</title>
        <authorList>
            <person name="Puginier C."/>
            <person name="Libourel C."/>
            <person name="Otte J."/>
            <person name="Skaloud P."/>
            <person name="Haon M."/>
            <person name="Grisel S."/>
            <person name="Petersen M."/>
            <person name="Berrin J.G."/>
            <person name="Delaux P.M."/>
            <person name="Dal Grande F."/>
            <person name="Keller J."/>
        </authorList>
    </citation>
    <scope>NUCLEOTIDE SEQUENCE [LARGE SCALE GENOMIC DNA]</scope>
    <source>
        <strain evidence="8 9">SAG 2036</strain>
    </source>
</reference>
<feature type="transmembrane region" description="Helical" evidence="7">
    <location>
        <begin position="97"/>
        <end position="118"/>
    </location>
</feature>
<evidence type="ECO:0000313" key="9">
    <source>
        <dbReference type="Proteomes" id="UP001465755"/>
    </source>
</evidence>
<comment type="subcellular location">
    <subcellularLocation>
        <location evidence="1">Plastid</location>
        <location evidence="1">Chloroplast inner membrane</location>
        <topology evidence="1">Multi-pass membrane protein</topology>
    </subcellularLocation>
    <subcellularLocation>
        <location evidence="7">Plastid</location>
        <location evidence="7">Chloroplast membrane</location>
        <topology evidence="7">Multi-pass membrane protein</topology>
    </subcellularLocation>
</comment>
<sequence>MSERLYTVPRSSRKDRESTASISLKPKRFCDLDCAVSIAAACRAPQASCSSNSKDLSLLCKPATCRQRTRRKALQAPKAAAQYGQMEGSPNRKPPGIFIRVLSAFFFMIPWMDVFLLGREHYHRFPHTLIFYYLGKPLMPYYFISQWAPLVLFFLMYLYVIRNTKLHHFMRFNCMQAIMLDIITMVFNLLRSYFPAEFRWSILMDVYDMFAFNMCMCTIVYCIFYALRGRYADIPYVSESVYLQVEASI</sequence>
<comment type="function">
    <text evidence="7">Involved in protein precursor import into chloroplasts.</text>
</comment>
<keyword evidence="4" id="KW-1001">Plastid inner membrane</keyword>
<evidence type="ECO:0000256" key="2">
    <source>
        <dbReference type="ARBA" id="ARBA00009596"/>
    </source>
</evidence>
<comment type="similarity">
    <text evidence="2 7">Belongs to the Tic20 family.</text>
</comment>
<evidence type="ECO:0000256" key="6">
    <source>
        <dbReference type="ARBA" id="ARBA00023136"/>
    </source>
</evidence>
<evidence type="ECO:0000256" key="3">
    <source>
        <dbReference type="ARBA" id="ARBA00022692"/>
    </source>
</evidence>
<evidence type="ECO:0000256" key="7">
    <source>
        <dbReference type="RuleBase" id="RU367003"/>
    </source>
</evidence>
<keyword evidence="9" id="KW-1185">Reference proteome</keyword>
<dbReference type="PANTHER" id="PTHR33510">
    <property type="entry name" value="PROTEIN TIC 20-II, CHLOROPLASTIC"/>
    <property type="match status" value="1"/>
</dbReference>
<evidence type="ECO:0000256" key="1">
    <source>
        <dbReference type="ARBA" id="ARBA00004478"/>
    </source>
</evidence>
<keyword evidence="3 7" id="KW-0812">Transmembrane</keyword>
<keyword evidence="7" id="KW-0934">Plastid</keyword>
<feature type="transmembrane region" description="Helical" evidence="7">
    <location>
        <begin position="172"/>
        <end position="190"/>
    </location>
</feature>
<evidence type="ECO:0000256" key="4">
    <source>
        <dbReference type="ARBA" id="ARBA00022780"/>
    </source>
</evidence>
<organism evidence="8 9">
    <name type="scientific">Symbiochloris irregularis</name>
    <dbReference type="NCBI Taxonomy" id="706552"/>
    <lineage>
        <taxon>Eukaryota</taxon>
        <taxon>Viridiplantae</taxon>
        <taxon>Chlorophyta</taxon>
        <taxon>core chlorophytes</taxon>
        <taxon>Trebouxiophyceae</taxon>
        <taxon>Trebouxiales</taxon>
        <taxon>Trebouxiaceae</taxon>
        <taxon>Symbiochloris</taxon>
    </lineage>
</organism>
<keyword evidence="6 7" id="KW-0472">Membrane</keyword>
<dbReference type="Proteomes" id="UP001465755">
    <property type="component" value="Unassembled WGS sequence"/>
</dbReference>
<dbReference type="PANTHER" id="PTHR33510:SF9">
    <property type="entry name" value="HIT-TYPE ZINC FINGER FAMILY PROTEIN-RELATED"/>
    <property type="match status" value="1"/>
</dbReference>
<keyword evidence="7" id="KW-0150">Chloroplast</keyword>
<dbReference type="AlphaFoldDB" id="A0AAW1PNF2"/>